<gene>
    <name evidence="4" type="ORF">M0H32_28035</name>
</gene>
<name>A0ABT0H2W3_9HYPH</name>
<organism evidence="4 5">
    <name type="scientific">Roseibium sediminicola</name>
    <dbReference type="NCBI Taxonomy" id="2933272"/>
    <lineage>
        <taxon>Bacteria</taxon>
        <taxon>Pseudomonadati</taxon>
        <taxon>Pseudomonadota</taxon>
        <taxon>Alphaproteobacteria</taxon>
        <taxon>Hyphomicrobiales</taxon>
        <taxon>Stappiaceae</taxon>
        <taxon>Roseibium</taxon>
    </lineage>
</organism>
<dbReference type="Pfam" id="PF04352">
    <property type="entry name" value="ProQ"/>
    <property type="match status" value="1"/>
</dbReference>
<evidence type="ECO:0000313" key="5">
    <source>
        <dbReference type="Proteomes" id="UP001431221"/>
    </source>
</evidence>
<comment type="caution">
    <text evidence="4">The sequence shown here is derived from an EMBL/GenBank/DDBJ whole genome shotgun (WGS) entry which is preliminary data.</text>
</comment>
<accession>A0ABT0H2W3</accession>
<feature type="region of interest" description="Disordered" evidence="2">
    <location>
        <begin position="1"/>
        <end position="79"/>
    </location>
</feature>
<dbReference type="RefSeq" id="WP_248159963.1">
    <property type="nucleotide sequence ID" value="NZ_JALNMJ010000038.1"/>
</dbReference>
<feature type="domain" description="ProQ/FinO" evidence="3">
    <location>
        <begin position="106"/>
        <end position="200"/>
    </location>
</feature>
<dbReference type="Proteomes" id="UP001431221">
    <property type="component" value="Unassembled WGS sequence"/>
</dbReference>
<evidence type="ECO:0000256" key="2">
    <source>
        <dbReference type="SAM" id="MobiDB-lite"/>
    </source>
</evidence>
<dbReference type="InterPro" id="IPR036442">
    <property type="entry name" value="ProQ/FinO_sf"/>
</dbReference>
<sequence>MINPDESNEHAAALPAKVQSSVNSAKKTLRLFGSGPAKSDPAAAEPETESSSTPETAMLSGGNEPQDATPTRRKKIRDRRVLKPGFKTKVLNQLTEALGISKTVDLPKIFLAERVSPMKIGIADDLLARYPNARDRKVVKKALGVLVRSLTYSNAVIEEDRRYDLDLNPVYDATGEITEKSRADAQNNIKSALAKIRKSKTQDS</sequence>
<proteinExistence type="predicted"/>
<dbReference type="EMBL" id="JALNMJ010000038">
    <property type="protein sequence ID" value="MCK7616025.1"/>
    <property type="molecule type" value="Genomic_DNA"/>
</dbReference>
<dbReference type="InterPro" id="IPR016103">
    <property type="entry name" value="ProQ/FinO"/>
</dbReference>
<keyword evidence="1" id="KW-0694">RNA-binding</keyword>
<dbReference type="Gene3D" id="1.10.1710.10">
    <property type="entry name" value="ProQ/FinO domain"/>
    <property type="match status" value="1"/>
</dbReference>
<evidence type="ECO:0000259" key="3">
    <source>
        <dbReference type="Pfam" id="PF04352"/>
    </source>
</evidence>
<feature type="compositionally biased region" description="Low complexity" evidence="2">
    <location>
        <begin position="41"/>
        <end position="57"/>
    </location>
</feature>
<reference evidence="4" key="1">
    <citation type="submission" date="2022-04" db="EMBL/GenBank/DDBJ databases">
        <title>Roseibium sp. CAU 1639 isolated from mud.</title>
        <authorList>
            <person name="Kim W."/>
        </authorList>
    </citation>
    <scope>NUCLEOTIDE SEQUENCE</scope>
    <source>
        <strain evidence="4">CAU 1639</strain>
    </source>
</reference>
<dbReference type="SUPFAM" id="SSF48657">
    <property type="entry name" value="FinO-like"/>
    <property type="match status" value="1"/>
</dbReference>
<evidence type="ECO:0000256" key="1">
    <source>
        <dbReference type="ARBA" id="ARBA00022884"/>
    </source>
</evidence>
<keyword evidence="5" id="KW-1185">Reference proteome</keyword>
<protein>
    <submittedName>
        <fullName evidence="4">ProQ/FinO family protein</fullName>
    </submittedName>
</protein>
<evidence type="ECO:0000313" key="4">
    <source>
        <dbReference type="EMBL" id="MCK7616025.1"/>
    </source>
</evidence>